<dbReference type="PANTHER" id="PTHR40265">
    <property type="entry name" value="BLL2707 PROTEIN"/>
    <property type="match status" value="1"/>
</dbReference>
<gene>
    <name evidence="2" type="ORF">PU560_05230</name>
</gene>
<dbReference type="Pfam" id="PF13468">
    <property type="entry name" value="Glyoxalase_3"/>
    <property type="match status" value="1"/>
</dbReference>
<dbReference type="InterPro" id="IPR029068">
    <property type="entry name" value="Glyas_Bleomycin-R_OHBP_Dase"/>
</dbReference>
<dbReference type="InterPro" id="IPR025870">
    <property type="entry name" value="Glyoxalase-like_dom"/>
</dbReference>
<protein>
    <submittedName>
        <fullName evidence="2">VOC family protein</fullName>
    </submittedName>
</protein>
<sequence length="231" mass="24121">MSIPVTLDHLLWAVPDLTAGVQDFADLTGVTPVPGGAHPGLGTANYLVALERSDRPDGPRTCYLEIIGPDPAQQLPADQVNLGVGHVTRPTLHTWAVRPDDLDATVHAATVAGVDVGEVRSMERTTPDGRTLRWRLTARTPLPLDGVQPFLIDWVDTPHPSQADLPVLTLVDLTATAPDPAAAAHALETLGAPVPVSPDPSHGLHAVLDTPRGRVVLDGTAAGGRAAGEQA</sequence>
<accession>A0ABT5TYB6</accession>
<evidence type="ECO:0000313" key="2">
    <source>
        <dbReference type="EMBL" id="MDD9205871.1"/>
    </source>
</evidence>
<dbReference type="PANTHER" id="PTHR40265:SF1">
    <property type="entry name" value="GLYOXALASE-LIKE DOMAIN-CONTAINING PROTEIN"/>
    <property type="match status" value="1"/>
</dbReference>
<organism evidence="2 3">
    <name type="scientific">Georgenia halotolerans</name>
    <dbReference type="NCBI Taxonomy" id="3028317"/>
    <lineage>
        <taxon>Bacteria</taxon>
        <taxon>Bacillati</taxon>
        <taxon>Actinomycetota</taxon>
        <taxon>Actinomycetes</taxon>
        <taxon>Micrococcales</taxon>
        <taxon>Bogoriellaceae</taxon>
        <taxon>Georgenia</taxon>
    </lineage>
</organism>
<dbReference type="Gene3D" id="3.10.180.10">
    <property type="entry name" value="2,3-Dihydroxybiphenyl 1,2-Dioxygenase, domain 1"/>
    <property type="match status" value="1"/>
</dbReference>
<evidence type="ECO:0000259" key="1">
    <source>
        <dbReference type="Pfam" id="PF13468"/>
    </source>
</evidence>
<reference evidence="2" key="1">
    <citation type="submission" date="2023-02" db="EMBL/GenBank/DDBJ databases">
        <title>Georgenia sp.10Sc9-8, isolated from a soil sample collected from the Taklamakan desert.</title>
        <authorList>
            <person name="Liu S."/>
        </authorList>
    </citation>
    <scope>NUCLEOTIDE SEQUENCE</scope>
    <source>
        <strain evidence="2">10Sc9-8</strain>
    </source>
</reference>
<comment type="caution">
    <text evidence="2">The sequence shown here is derived from an EMBL/GenBank/DDBJ whole genome shotgun (WGS) entry which is preliminary data.</text>
</comment>
<dbReference type="Proteomes" id="UP001165561">
    <property type="component" value="Unassembled WGS sequence"/>
</dbReference>
<dbReference type="SUPFAM" id="SSF54593">
    <property type="entry name" value="Glyoxalase/Bleomycin resistance protein/Dihydroxybiphenyl dioxygenase"/>
    <property type="match status" value="1"/>
</dbReference>
<keyword evidence="3" id="KW-1185">Reference proteome</keyword>
<name>A0ABT5TYB6_9MICO</name>
<evidence type="ECO:0000313" key="3">
    <source>
        <dbReference type="Proteomes" id="UP001165561"/>
    </source>
</evidence>
<feature type="domain" description="Glyoxalase-like" evidence="1">
    <location>
        <begin position="7"/>
        <end position="190"/>
    </location>
</feature>
<proteinExistence type="predicted"/>
<dbReference type="EMBL" id="JARACI010000694">
    <property type="protein sequence ID" value="MDD9205871.1"/>
    <property type="molecule type" value="Genomic_DNA"/>
</dbReference>